<dbReference type="PRINTS" id="PR00056">
    <property type="entry name" value="HSFDOMAIN"/>
</dbReference>
<evidence type="ECO:0000256" key="3">
    <source>
        <dbReference type="ARBA" id="ARBA00023242"/>
    </source>
</evidence>
<organism evidence="6 7">
    <name type="scientific">Wallemia mellicola</name>
    <dbReference type="NCBI Taxonomy" id="1708541"/>
    <lineage>
        <taxon>Eukaryota</taxon>
        <taxon>Fungi</taxon>
        <taxon>Dikarya</taxon>
        <taxon>Basidiomycota</taxon>
        <taxon>Wallemiomycotina</taxon>
        <taxon>Wallemiomycetes</taxon>
        <taxon>Wallemiales</taxon>
        <taxon>Wallemiaceae</taxon>
        <taxon>Wallemia</taxon>
    </lineage>
</organism>
<dbReference type="AlphaFoldDB" id="A0AB38MXM4"/>
<dbReference type="EMBL" id="SPRW01000018">
    <property type="protein sequence ID" value="TIC66060.1"/>
    <property type="molecule type" value="Genomic_DNA"/>
</dbReference>
<keyword evidence="3" id="KW-0539">Nucleus</keyword>
<dbReference type="InterPro" id="IPR036388">
    <property type="entry name" value="WH-like_DNA-bd_sf"/>
</dbReference>
<evidence type="ECO:0000313" key="6">
    <source>
        <dbReference type="EMBL" id="TIC66060.1"/>
    </source>
</evidence>
<keyword evidence="2 6" id="KW-0238">DNA-binding</keyword>
<dbReference type="GO" id="GO:0005634">
    <property type="term" value="C:nucleus"/>
    <property type="evidence" value="ECO:0007669"/>
    <property type="project" value="UniProtKB-SubCell"/>
</dbReference>
<protein>
    <submittedName>
        <fullName evidence="6">Winged helix DNA-binding domain-containing protein</fullName>
    </submittedName>
</protein>
<evidence type="ECO:0000256" key="2">
    <source>
        <dbReference type="ARBA" id="ARBA00023125"/>
    </source>
</evidence>
<dbReference type="Proteomes" id="UP000309601">
    <property type="component" value="Unassembled WGS sequence"/>
</dbReference>
<dbReference type="InterPro" id="IPR036390">
    <property type="entry name" value="WH_DNA-bd_sf"/>
</dbReference>
<proteinExistence type="inferred from homology"/>
<dbReference type="SMART" id="SM00415">
    <property type="entry name" value="HSF"/>
    <property type="match status" value="1"/>
</dbReference>
<comment type="subcellular location">
    <subcellularLocation>
        <location evidence="1">Nucleus</location>
    </subcellularLocation>
</comment>
<comment type="caution">
    <text evidence="6">The sequence shown here is derived from an EMBL/GenBank/DDBJ whole genome shotgun (WGS) entry which is preliminary data.</text>
</comment>
<evidence type="ECO:0000259" key="5">
    <source>
        <dbReference type="SMART" id="SM00415"/>
    </source>
</evidence>
<name>A0AB38MXM4_9BASI</name>
<evidence type="ECO:0000256" key="1">
    <source>
        <dbReference type="ARBA" id="ARBA00004123"/>
    </source>
</evidence>
<dbReference type="InterPro" id="IPR000232">
    <property type="entry name" value="HSF_DNA-bd"/>
</dbReference>
<gene>
    <name evidence="6" type="ORF">E3Q02_02001</name>
</gene>
<dbReference type="PANTHER" id="PTHR10015">
    <property type="entry name" value="HEAT SHOCK TRANSCRIPTION FACTOR"/>
    <property type="match status" value="1"/>
</dbReference>
<evidence type="ECO:0000313" key="7">
    <source>
        <dbReference type="Proteomes" id="UP000309601"/>
    </source>
</evidence>
<reference evidence="6 7" key="1">
    <citation type="submission" date="2019-03" db="EMBL/GenBank/DDBJ databases">
        <title>Sequencing 25 genomes of Wallemia mellicola.</title>
        <authorList>
            <person name="Gostincar C."/>
        </authorList>
    </citation>
    <scope>NUCLEOTIDE SEQUENCE [LARGE SCALE GENOMIC DNA]</scope>
    <source>
        <strain evidence="6 7">EXF-1274</strain>
    </source>
</reference>
<dbReference type="GO" id="GO:0003700">
    <property type="term" value="F:DNA-binding transcription factor activity"/>
    <property type="evidence" value="ECO:0007669"/>
    <property type="project" value="InterPro"/>
</dbReference>
<dbReference type="GO" id="GO:0043565">
    <property type="term" value="F:sequence-specific DNA binding"/>
    <property type="evidence" value="ECO:0007669"/>
    <property type="project" value="InterPro"/>
</dbReference>
<evidence type="ECO:0000256" key="4">
    <source>
        <dbReference type="RuleBase" id="RU004020"/>
    </source>
</evidence>
<dbReference type="SUPFAM" id="SSF46785">
    <property type="entry name" value="Winged helix' DNA-binding domain"/>
    <property type="match status" value="1"/>
</dbReference>
<dbReference type="Gene3D" id="1.10.10.10">
    <property type="entry name" value="Winged helix-like DNA-binding domain superfamily/Winged helix DNA-binding domain"/>
    <property type="match status" value="1"/>
</dbReference>
<accession>A0AB38MXM4</accession>
<comment type="similarity">
    <text evidence="4">Belongs to the HSF family.</text>
</comment>
<sequence>MNRFLSNLAFNSPNPYDSAIKKVLRTVEVCNDIYQDPYSQTMSRSGEFLPRLWCMLNEPRLASIITWSADSTTVCLLDKDLFEKFVLPYVYKAKKLSSFYRQLRIYGFKRTTSVKDDAVNFKHREFSRNTSINVLYNIERHEYSERNKRKNEITAISAHVPSDANISSAPPHLSYMTAPSTTTFISKVSIGGYATSYQTPLAGTASTTLHAPVPISPTEYSPILNEDFEVYDDVTIHREI</sequence>
<feature type="domain" description="HSF-type DNA-binding" evidence="5">
    <location>
        <begin position="44"/>
        <end position="141"/>
    </location>
</feature>
<dbReference type="PANTHER" id="PTHR10015:SF206">
    <property type="entry name" value="HSF-TYPE DNA-BINDING DOMAIN-CONTAINING PROTEIN"/>
    <property type="match status" value="1"/>
</dbReference>
<dbReference type="Pfam" id="PF00447">
    <property type="entry name" value="HSF_DNA-bind"/>
    <property type="match status" value="1"/>
</dbReference>